<protein>
    <submittedName>
        <fullName evidence="2">Toxic anion resistance protein</fullName>
    </submittedName>
</protein>
<dbReference type="RefSeq" id="WP_261897276.1">
    <property type="nucleotide sequence ID" value="NZ_AP024896.1"/>
</dbReference>
<keyword evidence="3" id="KW-1185">Reference proteome</keyword>
<dbReference type="PANTHER" id="PTHR38432">
    <property type="entry name" value="TELA-LIKE PROTEIN SAOUHSC_01408"/>
    <property type="match status" value="1"/>
</dbReference>
<dbReference type="InterPro" id="IPR008863">
    <property type="entry name" value="Toxic_anion-R_TelA"/>
</dbReference>
<gene>
    <name evidence="2" type="ORF">R8Z52_20360</name>
</gene>
<proteinExistence type="inferred from homology"/>
<accession>A0ABZ0QMG3</accession>
<reference evidence="2 3" key="1">
    <citation type="submission" date="2023-11" db="EMBL/GenBank/DDBJ databases">
        <title>Plant-associative lifestyle of Vibrio porteresiae and its evolutionary dynamics.</title>
        <authorList>
            <person name="Rameshkumar N."/>
            <person name="Kirti K."/>
        </authorList>
    </citation>
    <scope>NUCLEOTIDE SEQUENCE [LARGE SCALE GENOMIC DNA]</scope>
    <source>
        <strain evidence="2 3">MSSRF30</strain>
    </source>
</reference>
<name>A0ABZ0QMG3_9VIBR</name>
<organism evidence="2 3">
    <name type="scientific">Vibrio porteresiae DSM 19223</name>
    <dbReference type="NCBI Taxonomy" id="1123496"/>
    <lineage>
        <taxon>Bacteria</taxon>
        <taxon>Pseudomonadati</taxon>
        <taxon>Pseudomonadota</taxon>
        <taxon>Gammaproteobacteria</taxon>
        <taxon>Vibrionales</taxon>
        <taxon>Vibrionaceae</taxon>
        <taxon>Vibrio</taxon>
    </lineage>
</organism>
<comment type="similarity">
    <text evidence="1">Belongs to the TelA family.</text>
</comment>
<sequence>MNEMASASMTFSCDFIQAPELILSQAALDLAETFDPLDVVAMKDFGIAVVNEMVELAPQLSAHQQRVELGETVNLLQAMVDVVESPALEQLFQPSFLSKLPLIGERYDPVKTFCCYVDSQKVQFDRLILELQGQMVKLGQQLSQFEQLTHYCANLLQQLEMHIEAGQFRLAQLNHTVLPQLQEQAQKSGHIIDAQQYQEATQAVMKLDERVDQLMMARFAALNLAPQIRFTQQGNQILLAGIEDIMCDTLRSWQQELVDAAEQKEQAPELAVVQKRVNAMHQTLSNMLTHAKTNKAKSEQAQLNIRHLFDELNQTLSQTLAECDSL</sequence>
<dbReference type="EMBL" id="CP138204">
    <property type="protein sequence ID" value="WPC76882.1"/>
    <property type="molecule type" value="Genomic_DNA"/>
</dbReference>
<evidence type="ECO:0000313" key="3">
    <source>
        <dbReference type="Proteomes" id="UP001304071"/>
    </source>
</evidence>
<dbReference type="Pfam" id="PF05816">
    <property type="entry name" value="TelA"/>
    <property type="match status" value="1"/>
</dbReference>
<dbReference type="PANTHER" id="PTHR38432:SF1">
    <property type="entry name" value="TELA-LIKE PROTEIN SAOUHSC_01408"/>
    <property type="match status" value="1"/>
</dbReference>
<dbReference type="Proteomes" id="UP001304071">
    <property type="component" value="Chromosome 2"/>
</dbReference>
<evidence type="ECO:0000313" key="2">
    <source>
        <dbReference type="EMBL" id="WPC76882.1"/>
    </source>
</evidence>
<evidence type="ECO:0000256" key="1">
    <source>
        <dbReference type="ARBA" id="ARBA00005541"/>
    </source>
</evidence>